<dbReference type="GO" id="GO:0008409">
    <property type="term" value="F:5'-3' exonuclease activity"/>
    <property type="evidence" value="ECO:0007669"/>
    <property type="project" value="InterPro"/>
</dbReference>
<feature type="compositionally biased region" description="Basic and acidic residues" evidence="1">
    <location>
        <begin position="139"/>
        <end position="161"/>
    </location>
</feature>
<dbReference type="PANTHER" id="PTHR34753:SF1">
    <property type="entry name" value="TELOMERASE RNA COMPONENT INTERACTING RNASE"/>
    <property type="match status" value="1"/>
</dbReference>
<evidence type="ECO:0000256" key="1">
    <source>
        <dbReference type="SAM" id="MobiDB-lite"/>
    </source>
</evidence>
<reference evidence="2" key="1">
    <citation type="submission" date="2022-01" db="EMBL/GenBank/DDBJ databases">
        <authorList>
            <person name="King R."/>
        </authorList>
    </citation>
    <scope>NUCLEOTIDE SEQUENCE</scope>
</reference>
<organism evidence="2 3">
    <name type="scientific">Ceutorhynchus assimilis</name>
    <name type="common">cabbage seed weevil</name>
    <dbReference type="NCBI Taxonomy" id="467358"/>
    <lineage>
        <taxon>Eukaryota</taxon>
        <taxon>Metazoa</taxon>
        <taxon>Ecdysozoa</taxon>
        <taxon>Arthropoda</taxon>
        <taxon>Hexapoda</taxon>
        <taxon>Insecta</taxon>
        <taxon>Pterygota</taxon>
        <taxon>Neoptera</taxon>
        <taxon>Endopterygota</taxon>
        <taxon>Coleoptera</taxon>
        <taxon>Polyphaga</taxon>
        <taxon>Cucujiformia</taxon>
        <taxon>Curculionidae</taxon>
        <taxon>Ceutorhynchinae</taxon>
        <taxon>Ceutorhynchus</taxon>
    </lineage>
</organism>
<name>A0A9N9MTF5_9CUCU</name>
<feature type="compositionally biased region" description="Basic and acidic residues" evidence="1">
    <location>
        <begin position="188"/>
        <end position="209"/>
    </location>
</feature>
<feature type="compositionally biased region" description="Basic residues" evidence="1">
    <location>
        <begin position="89"/>
        <end position="138"/>
    </location>
</feature>
<dbReference type="EMBL" id="OU892282">
    <property type="protein sequence ID" value="CAG9771137.1"/>
    <property type="molecule type" value="Genomic_DNA"/>
</dbReference>
<dbReference type="Proteomes" id="UP001152799">
    <property type="component" value="Chromosome 6"/>
</dbReference>
<accession>A0A9N9MTF5</accession>
<proteinExistence type="predicted"/>
<dbReference type="AlphaFoldDB" id="A0A9N9MTF5"/>
<sequence length="272" mass="32602">MNKEWANPPPPGTEYDDSTKSSASTEIVPEKSKVRSRSRSRSRHKRRNRPSRWSRSRSREYKRRSRSRSRRRRRRYSSSSSTSSSVDYHRHRNDKYKKRGRYSRSKSRDRRTHYRRRSRSRSRSPSRSHLKDKRRSKSKHADSRRNSVTERERGDIIKEEDMKIDEDVEEDEEENPIPFKNDGSFLEMFKKMQEEKAKEEPPPEVEVKKPVLPMFGKRRGGKVLKTGIVAKLKNPENEEATNSDAWAMYMREVRRYKEEHCDDDSKTRPLVK</sequence>
<evidence type="ECO:0000313" key="2">
    <source>
        <dbReference type="EMBL" id="CAG9771137.1"/>
    </source>
</evidence>
<feature type="compositionally biased region" description="Acidic residues" evidence="1">
    <location>
        <begin position="162"/>
        <end position="175"/>
    </location>
</feature>
<keyword evidence="3" id="KW-1185">Reference proteome</keyword>
<evidence type="ECO:0000313" key="3">
    <source>
        <dbReference type="Proteomes" id="UP001152799"/>
    </source>
</evidence>
<feature type="compositionally biased region" description="Basic residues" evidence="1">
    <location>
        <begin position="34"/>
        <end position="76"/>
    </location>
</feature>
<protein>
    <submittedName>
        <fullName evidence="2">Uncharacterized protein</fullName>
    </submittedName>
</protein>
<dbReference type="GO" id="GO:0008408">
    <property type="term" value="F:3'-5' exonuclease activity"/>
    <property type="evidence" value="ECO:0007669"/>
    <property type="project" value="InterPro"/>
</dbReference>
<dbReference type="OrthoDB" id="5983145at2759"/>
<gene>
    <name evidence="2" type="ORF">CEUTPL_LOCUS11579</name>
</gene>
<feature type="region of interest" description="Disordered" evidence="1">
    <location>
        <begin position="1"/>
        <end position="213"/>
    </location>
</feature>
<dbReference type="PANTHER" id="PTHR34753">
    <property type="entry name" value="TELOMERASE RNA COMPONENT INTERACTING RNASE"/>
    <property type="match status" value="1"/>
</dbReference>
<dbReference type="InterPro" id="IPR038838">
    <property type="entry name" value="TRIR"/>
</dbReference>